<comment type="caution">
    <text evidence="1">The sequence shown here is derived from an EMBL/GenBank/DDBJ whole genome shotgun (WGS) entry which is preliminary data.</text>
</comment>
<dbReference type="AlphaFoldDB" id="A0A9X1LHY7"/>
<evidence type="ECO:0000313" key="2">
    <source>
        <dbReference type="Proteomes" id="UP001139414"/>
    </source>
</evidence>
<dbReference type="GO" id="GO:0008237">
    <property type="term" value="F:metallopeptidase activity"/>
    <property type="evidence" value="ECO:0007669"/>
    <property type="project" value="UniProtKB-KW"/>
</dbReference>
<dbReference type="Gene3D" id="1.10.390.10">
    <property type="entry name" value="Neutral Protease Domain 2"/>
    <property type="match status" value="1"/>
</dbReference>
<name>A0A9X1LHY7_9FLAO</name>
<keyword evidence="1" id="KW-0645">Protease</keyword>
<accession>A0A9X1LHY7</accession>
<keyword evidence="2" id="KW-1185">Reference proteome</keyword>
<evidence type="ECO:0000313" key="1">
    <source>
        <dbReference type="EMBL" id="MCB7480660.1"/>
    </source>
</evidence>
<reference evidence="1" key="1">
    <citation type="submission" date="2021-10" db="EMBL/GenBank/DDBJ databases">
        <title>Gramella sp. ASW11-100T, isolated from marine sediment.</title>
        <authorList>
            <person name="Xia C."/>
        </authorList>
    </citation>
    <scope>NUCLEOTIDE SEQUENCE</scope>
    <source>
        <strain evidence="1">ASW11-100</strain>
    </source>
</reference>
<sequence length="937" mass="109847">MKNLSLFLILFIFSGWLSAQNVINVKARLIDSTHTLQIDQDITFVNTEERELVSIYLNDWNNAFSSKTSALAKRFAEDYARRFHFAKDRERGYTTINTVEKKSGSSLEWDRPGNVVDLLRIKLEEPLAPGDSIDLHLNYEVKVPDDKFTRYGRDGEGNYKLRYWYMVPAPLDNGWKLYSHQDLGLQYLRPHKVNISIDVPTEFYAASSLDLLRTITNQGYKTIIFSGEDRVDSKIYLTKSFIFESLKANSTQVITNIEDEDIQLDVKNTLLDRTVGFLNKRLGDYPHKNIFVTQEDYLNSPIYGLNQLPSFIRPFPDGFQYDLKLFKTITNNYLQNTILLDPRTEKWVTDAIMVSLMMDYVDEYYPKMKLIGNLSKIIGVRWFHAADLEFNDQYQFLYMNMARMNLDQPLITSQDSLVKFNKNIANAYKAGVGIKYLEEFLGDESVKESISEFYSEYKLKPVTDDDFVGVLQKNAEKDISWFYEDYVSTNKKIDFKITNIERLEDSLEVTIKNLSDTEMPVSLYGLKDGEAVYKEWVENVRNTKTVKIPNTDNFERLALNYEQEIPEFNQRNNYEGVTKLLDKPFQFRFFQDVEDPRYNQVFFMPEFEYNLYDGVAIGPKLYNKTVLSKTFNFSISPKYGFNSKTFVGSASFYNSHQFENKELNLIYYGIGGSRFSYGYNLFYEKFTPFLVFSFRNSYLRSNERQRLSIRNINVSRDQNPLDPLLVPDYNVFNVNYSYSNPNFLKHLTASVDYQLSDKFSKISVTGEYRKLFTNNRQINLRFFAGTFLYNDVRSNDYFSFALDRPTDYLFDYNYYGRSQGSGLFSQQIIVAEGGFKSQLQPEYANEWITTMNASTNIWKWIYAYGDVGIVKNRGDNGELLYDSGIRLSLVQDYFELFFPVYSSLGWEIDEPDYDQRIRFIVALDLNTLIRLFTRRWY</sequence>
<keyword evidence="1" id="KW-0482">Metalloprotease</keyword>
<keyword evidence="1" id="KW-0378">Hydrolase</keyword>
<dbReference type="SUPFAM" id="SSF55486">
    <property type="entry name" value="Metalloproteases ('zincins'), catalytic domain"/>
    <property type="match status" value="1"/>
</dbReference>
<organism evidence="1 2">
    <name type="scientific">Christiangramia sediminis</name>
    <dbReference type="NCBI Taxonomy" id="2881336"/>
    <lineage>
        <taxon>Bacteria</taxon>
        <taxon>Pseudomonadati</taxon>
        <taxon>Bacteroidota</taxon>
        <taxon>Flavobacteriia</taxon>
        <taxon>Flavobacteriales</taxon>
        <taxon>Flavobacteriaceae</taxon>
        <taxon>Christiangramia</taxon>
    </lineage>
</organism>
<dbReference type="EMBL" id="JAJBZG010000002">
    <property type="protein sequence ID" value="MCB7480660.1"/>
    <property type="molecule type" value="Genomic_DNA"/>
</dbReference>
<dbReference type="InterPro" id="IPR027268">
    <property type="entry name" value="Peptidase_M4/M1_CTD_sf"/>
</dbReference>
<dbReference type="RefSeq" id="WP_229338882.1">
    <property type="nucleotide sequence ID" value="NZ_JAJBZG010000002.1"/>
</dbReference>
<protein>
    <submittedName>
        <fullName evidence="1">Metalloprotease</fullName>
    </submittedName>
</protein>
<dbReference type="Proteomes" id="UP001139414">
    <property type="component" value="Unassembled WGS sequence"/>
</dbReference>
<proteinExistence type="predicted"/>
<gene>
    <name evidence="1" type="ORF">LGQ90_05215</name>
</gene>